<dbReference type="Proteomes" id="UP000194873">
    <property type="component" value="Unassembled WGS sequence"/>
</dbReference>
<dbReference type="RefSeq" id="WP_086595896.1">
    <property type="nucleotide sequence ID" value="NZ_MTSE01000013.1"/>
</dbReference>
<organism evidence="1 2">
    <name type="scientific">Hymenobacter crusticola</name>
    <dbReference type="NCBI Taxonomy" id="1770526"/>
    <lineage>
        <taxon>Bacteria</taxon>
        <taxon>Pseudomonadati</taxon>
        <taxon>Bacteroidota</taxon>
        <taxon>Cytophagia</taxon>
        <taxon>Cytophagales</taxon>
        <taxon>Hymenobacteraceae</taxon>
        <taxon>Hymenobacter</taxon>
    </lineage>
</organism>
<accession>A0A243WBF1</accession>
<gene>
    <name evidence="1" type="ORF">BXP70_20060</name>
</gene>
<sequence length="183" mass="20054">MNAYFVLWPNDWCKRLLQAGDNGPLQVLYGGPHTSVPSLGKVAADDLIYPVMVKEGQLYILGCLQVTHITEAEAYLQVHNINTVDTMWDTSAPKLLKQQPMLGHQVPRTCVDHAATGSGTRIRFDCNLSAETVSQLRLGPKIGQEKALAIGTDGKISAIPLQGHYRRLSADSAKLIADLMQNF</sequence>
<dbReference type="OrthoDB" id="1849937at2"/>
<comment type="caution">
    <text evidence="1">The sequence shown here is derived from an EMBL/GenBank/DDBJ whole genome shotgun (WGS) entry which is preliminary data.</text>
</comment>
<proteinExistence type="predicted"/>
<name>A0A243WBF1_9BACT</name>
<protein>
    <submittedName>
        <fullName evidence="1">Uncharacterized protein</fullName>
    </submittedName>
</protein>
<evidence type="ECO:0000313" key="1">
    <source>
        <dbReference type="EMBL" id="OUJ71923.1"/>
    </source>
</evidence>
<evidence type="ECO:0000313" key="2">
    <source>
        <dbReference type="Proteomes" id="UP000194873"/>
    </source>
</evidence>
<keyword evidence="2" id="KW-1185">Reference proteome</keyword>
<reference evidence="1 2" key="1">
    <citation type="submission" date="2017-01" db="EMBL/GenBank/DDBJ databases">
        <title>A new Hymenobacter.</title>
        <authorList>
            <person name="Liang Y."/>
            <person name="Feng F."/>
        </authorList>
    </citation>
    <scope>NUCLEOTIDE SEQUENCE [LARGE SCALE GENOMIC DNA]</scope>
    <source>
        <strain evidence="1">MIMBbqt21</strain>
    </source>
</reference>
<dbReference type="EMBL" id="MTSE01000013">
    <property type="protein sequence ID" value="OUJ71923.1"/>
    <property type="molecule type" value="Genomic_DNA"/>
</dbReference>
<dbReference type="AlphaFoldDB" id="A0A243WBF1"/>